<dbReference type="HAMAP" id="MF_00259">
    <property type="entry name" value="GcvT"/>
    <property type="match status" value="1"/>
</dbReference>
<comment type="subunit">
    <text evidence="7">The glycine cleavage system is composed of four proteins: P, T, L and H.</text>
</comment>
<dbReference type="Gene3D" id="3.30.1360.120">
    <property type="entry name" value="Probable tRNA modification gtpase trme, domain 1"/>
    <property type="match status" value="1"/>
</dbReference>
<dbReference type="Gene3D" id="4.10.1250.10">
    <property type="entry name" value="Aminomethyltransferase fragment"/>
    <property type="match status" value="1"/>
</dbReference>
<dbReference type="InterPro" id="IPR006222">
    <property type="entry name" value="GCVT_N"/>
</dbReference>
<dbReference type="KEGG" id="ess:ATZ33_17035"/>
<comment type="similarity">
    <text evidence="1 7">Belongs to the GcvT family.</text>
</comment>
<evidence type="ECO:0000313" key="11">
    <source>
        <dbReference type="EMBL" id="ALS03021.1"/>
    </source>
</evidence>
<sequence length="361" mass="40123">MDLKTPLYDAHLEAGGKMVSFAGYTLPVQYKDSGVIKEHLAVRNQVGLFDVSHMGEVVYEGKDALANLQYVLTNDFSNLEVGRVRYTLMCNENGGVIDDLLVYKCSDEKYLLVVNAANRAKDVAWMKEHLFGEVEFSDQSDQFVQIALQGASAKEIIGKLTKEEEIPKKYYSFTENANVGGVTCLLSRTGYTGEFGYELYCKPEDGIKLWNLLLKTGQEFGIIPCGLGARDTLRLEAGMPLYGHEMTEEITPLETDLNFAVKMKKEDFIGKKALIDKGEPKITRIGLQLTDRGIVREGADVYFHDKKIGQTTSGTMCPFINKACAMALVEKNSVEIGSPIEVEVRGKKIKAEVVTIPFVKK</sequence>
<dbReference type="Proteomes" id="UP000183039">
    <property type="component" value="Unassembled WGS sequence"/>
</dbReference>
<dbReference type="PANTHER" id="PTHR43757:SF2">
    <property type="entry name" value="AMINOMETHYLTRANSFERASE, MITOCHONDRIAL"/>
    <property type="match status" value="1"/>
</dbReference>
<dbReference type="GO" id="GO:0019464">
    <property type="term" value="P:glycine decarboxylation via glycine cleavage system"/>
    <property type="evidence" value="ECO:0007669"/>
    <property type="project" value="UniProtKB-UniRule"/>
</dbReference>
<dbReference type="InterPro" id="IPR028896">
    <property type="entry name" value="GcvT/YgfZ/DmdA"/>
</dbReference>
<feature type="domain" description="GCVT N-terminal" evidence="9">
    <location>
        <begin position="7"/>
        <end position="265"/>
    </location>
</feature>
<dbReference type="FunFam" id="3.30.70.1400:FF:000001">
    <property type="entry name" value="Aminomethyltransferase"/>
    <property type="match status" value="1"/>
</dbReference>
<name>A0A0S3KFG4_9ENTE</name>
<evidence type="ECO:0000256" key="5">
    <source>
        <dbReference type="ARBA" id="ARBA00031395"/>
    </source>
</evidence>
<accession>A0A0S3KFG4</accession>
<dbReference type="InterPro" id="IPR022903">
    <property type="entry name" value="GcvT_bac"/>
</dbReference>
<dbReference type="NCBIfam" id="NF001567">
    <property type="entry name" value="PRK00389.1"/>
    <property type="match status" value="1"/>
</dbReference>
<evidence type="ECO:0000313" key="12">
    <source>
        <dbReference type="EMBL" id="OJG92964.1"/>
    </source>
</evidence>
<evidence type="ECO:0000259" key="10">
    <source>
        <dbReference type="Pfam" id="PF08669"/>
    </source>
</evidence>
<dbReference type="InterPro" id="IPR027266">
    <property type="entry name" value="TrmE/GcvT-like"/>
</dbReference>
<evidence type="ECO:0000256" key="7">
    <source>
        <dbReference type="HAMAP-Rule" id="MF_00259"/>
    </source>
</evidence>
<dbReference type="GO" id="GO:0008483">
    <property type="term" value="F:transaminase activity"/>
    <property type="evidence" value="ECO:0007669"/>
    <property type="project" value="UniProtKB-KW"/>
</dbReference>
<dbReference type="InterPro" id="IPR029043">
    <property type="entry name" value="GcvT/YgfZ_C"/>
</dbReference>
<evidence type="ECO:0000256" key="3">
    <source>
        <dbReference type="ARBA" id="ARBA00022576"/>
    </source>
</evidence>
<dbReference type="OrthoDB" id="9774591at2"/>
<evidence type="ECO:0000313" key="14">
    <source>
        <dbReference type="Proteomes" id="UP000183039"/>
    </source>
</evidence>
<organism evidence="12 14">
    <name type="scientific">Enterococcus silesiacus</name>
    <dbReference type="NCBI Taxonomy" id="332949"/>
    <lineage>
        <taxon>Bacteria</taxon>
        <taxon>Bacillati</taxon>
        <taxon>Bacillota</taxon>
        <taxon>Bacilli</taxon>
        <taxon>Lactobacillales</taxon>
        <taxon>Enterococcaceae</taxon>
        <taxon>Enterococcus</taxon>
    </lineage>
</organism>
<dbReference type="PIRSF" id="PIRSF006487">
    <property type="entry name" value="GcvT"/>
    <property type="match status" value="1"/>
</dbReference>
<evidence type="ECO:0000259" key="9">
    <source>
        <dbReference type="Pfam" id="PF01571"/>
    </source>
</evidence>
<dbReference type="Pfam" id="PF01571">
    <property type="entry name" value="GCV_T"/>
    <property type="match status" value="1"/>
</dbReference>
<dbReference type="InterPro" id="IPR006223">
    <property type="entry name" value="GcvT"/>
</dbReference>
<protein>
    <recommendedName>
        <fullName evidence="2 7">Aminomethyltransferase</fullName>
        <ecNumber evidence="2 7">2.1.2.10</ecNumber>
    </recommendedName>
    <alternativeName>
        <fullName evidence="5 7">Glycine cleavage system T protein</fullName>
    </alternativeName>
</protein>
<dbReference type="RefSeq" id="WP_071876526.1">
    <property type="nucleotide sequence ID" value="NZ_JXLC01000003.1"/>
</dbReference>
<evidence type="ECO:0000256" key="6">
    <source>
        <dbReference type="ARBA" id="ARBA00047665"/>
    </source>
</evidence>
<proteinExistence type="inferred from homology"/>
<comment type="catalytic activity">
    <reaction evidence="6 7">
        <text>N(6)-[(R)-S(8)-aminomethyldihydrolipoyl]-L-lysyl-[protein] + (6S)-5,6,7,8-tetrahydrofolate = N(6)-[(R)-dihydrolipoyl]-L-lysyl-[protein] + (6R)-5,10-methylene-5,6,7,8-tetrahydrofolate + NH4(+)</text>
        <dbReference type="Rhea" id="RHEA:16945"/>
        <dbReference type="Rhea" id="RHEA-COMP:10475"/>
        <dbReference type="Rhea" id="RHEA-COMP:10492"/>
        <dbReference type="ChEBI" id="CHEBI:15636"/>
        <dbReference type="ChEBI" id="CHEBI:28938"/>
        <dbReference type="ChEBI" id="CHEBI:57453"/>
        <dbReference type="ChEBI" id="CHEBI:83100"/>
        <dbReference type="ChEBI" id="CHEBI:83143"/>
        <dbReference type="EC" id="2.1.2.10"/>
    </reaction>
</comment>
<feature type="domain" description="Aminomethyltransferase C-terminal" evidence="10">
    <location>
        <begin position="284"/>
        <end position="360"/>
    </location>
</feature>
<dbReference type="EC" id="2.1.2.10" evidence="2 7"/>
<dbReference type="EMBL" id="CP013614">
    <property type="protein sequence ID" value="ALS03021.1"/>
    <property type="molecule type" value="Genomic_DNA"/>
</dbReference>
<keyword evidence="3 7" id="KW-0032">Aminotransferase</keyword>
<dbReference type="FunFam" id="4.10.1250.10:FF:000001">
    <property type="entry name" value="Aminomethyltransferase"/>
    <property type="match status" value="1"/>
</dbReference>
<dbReference type="SUPFAM" id="SSF103025">
    <property type="entry name" value="Folate-binding domain"/>
    <property type="match status" value="1"/>
</dbReference>
<dbReference type="Gene3D" id="3.30.70.1400">
    <property type="entry name" value="Aminomethyltransferase beta-barrel domains"/>
    <property type="match status" value="1"/>
</dbReference>
<gene>
    <name evidence="7" type="primary">gcvT</name>
    <name evidence="11" type="ORF">ATZ33_17035</name>
    <name evidence="12" type="ORF">RV15_GL002098</name>
</gene>
<dbReference type="InterPro" id="IPR013977">
    <property type="entry name" value="GcvT_C"/>
</dbReference>
<keyword evidence="4 7" id="KW-0808">Transferase</keyword>
<dbReference type="EMBL" id="JXLC01000003">
    <property type="protein sequence ID" value="OJG92964.1"/>
    <property type="molecule type" value="Genomic_DNA"/>
</dbReference>
<dbReference type="GO" id="GO:0005960">
    <property type="term" value="C:glycine cleavage complex"/>
    <property type="evidence" value="ECO:0007669"/>
    <property type="project" value="InterPro"/>
</dbReference>
<evidence type="ECO:0000313" key="13">
    <source>
        <dbReference type="Proteomes" id="UP000065511"/>
    </source>
</evidence>
<comment type="function">
    <text evidence="7">The glycine cleavage system catalyzes the degradation of glycine.</text>
</comment>
<reference evidence="11 13" key="2">
    <citation type="submission" date="2015-12" db="EMBL/GenBank/DDBJ databases">
        <authorList>
            <person name="Lauer A."/>
            <person name="Humrighouse B."/>
            <person name="Loparev V."/>
            <person name="Shewmaker P.L."/>
            <person name="Whitney A.M."/>
            <person name="McLaughlin R.W."/>
        </authorList>
    </citation>
    <scope>NUCLEOTIDE SEQUENCE [LARGE SCALE GENOMIC DNA]</scope>
    <source>
        <strain evidence="11 13">LMG 23085</strain>
    </source>
</reference>
<dbReference type="GO" id="GO:0004047">
    <property type="term" value="F:aminomethyltransferase activity"/>
    <property type="evidence" value="ECO:0007669"/>
    <property type="project" value="UniProtKB-UniRule"/>
</dbReference>
<dbReference type="NCBIfam" id="TIGR00528">
    <property type="entry name" value="gcvT"/>
    <property type="match status" value="1"/>
</dbReference>
<dbReference type="SUPFAM" id="SSF101790">
    <property type="entry name" value="Aminomethyltransferase beta-barrel domain"/>
    <property type="match status" value="1"/>
</dbReference>
<reference evidence="12 14" key="1">
    <citation type="submission" date="2014-12" db="EMBL/GenBank/DDBJ databases">
        <title>Draft genome sequences of 29 type strains of Enterococci.</title>
        <authorList>
            <person name="Zhong Z."/>
            <person name="Sun Z."/>
            <person name="Liu W."/>
            <person name="Zhang W."/>
            <person name="Zhang H."/>
        </authorList>
    </citation>
    <scope>NUCLEOTIDE SEQUENCE [LARGE SCALE GENOMIC DNA]</scope>
    <source>
        <strain evidence="12 14">DSM 22801</strain>
    </source>
</reference>
<evidence type="ECO:0000256" key="1">
    <source>
        <dbReference type="ARBA" id="ARBA00008609"/>
    </source>
</evidence>
<dbReference type="Pfam" id="PF08669">
    <property type="entry name" value="GCV_T_C"/>
    <property type="match status" value="1"/>
</dbReference>
<dbReference type="AlphaFoldDB" id="A0A0S3KFG4"/>
<evidence type="ECO:0000256" key="4">
    <source>
        <dbReference type="ARBA" id="ARBA00022679"/>
    </source>
</evidence>
<keyword evidence="13" id="KW-1185">Reference proteome</keyword>
<evidence type="ECO:0000256" key="2">
    <source>
        <dbReference type="ARBA" id="ARBA00012616"/>
    </source>
</evidence>
<dbReference type="Proteomes" id="UP000065511">
    <property type="component" value="Chromosome"/>
</dbReference>
<dbReference type="PANTHER" id="PTHR43757">
    <property type="entry name" value="AMINOMETHYLTRANSFERASE"/>
    <property type="match status" value="1"/>
</dbReference>
<feature type="binding site" evidence="8">
    <location>
        <position position="198"/>
    </location>
    <ligand>
        <name>substrate</name>
    </ligand>
</feature>
<evidence type="ECO:0000256" key="8">
    <source>
        <dbReference type="PIRSR" id="PIRSR006487-1"/>
    </source>
</evidence>
<dbReference type="GO" id="GO:0005829">
    <property type="term" value="C:cytosol"/>
    <property type="evidence" value="ECO:0007669"/>
    <property type="project" value="TreeGrafter"/>
</dbReference>
<dbReference type="Gene3D" id="2.40.30.110">
    <property type="entry name" value="Aminomethyltransferase beta-barrel domains"/>
    <property type="match status" value="1"/>
</dbReference>